<evidence type="ECO:0000259" key="2">
    <source>
        <dbReference type="Pfam" id="PF01408"/>
    </source>
</evidence>
<dbReference type="OrthoDB" id="1408251at2"/>
<dbReference type="Gene3D" id="3.40.50.720">
    <property type="entry name" value="NAD(P)-binding Rossmann-like Domain"/>
    <property type="match status" value="1"/>
</dbReference>
<organism evidence="3 4">
    <name type="scientific">Larkinella punicea</name>
    <dbReference type="NCBI Taxonomy" id="2315727"/>
    <lineage>
        <taxon>Bacteria</taxon>
        <taxon>Pseudomonadati</taxon>
        <taxon>Bacteroidota</taxon>
        <taxon>Cytophagia</taxon>
        <taxon>Cytophagales</taxon>
        <taxon>Spirosomataceae</taxon>
        <taxon>Larkinella</taxon>
    </lineage>
</organism>
<dbReference type="GO" id="GO:0000166">
    <property type="term" value="F:nucleotide binding"/>
    <property type="evidence" value="ECO:0007669"/>
    <property type="project" value="InterPro"/>
</dbReference>
<dbReference type="PANTHER" id="PTHR43818:SF9">
    <property type="entry name" value="HYPOTHETICAL OXIDOREDUCTASE"/>
    <property type="match status" value="1"/>
</dbReference>
<dbReference type="PROSITE" id="PS51318">
    <property type="entry name" value="TAT"/>
    <property type="match status" value="1"/>
</dbReference>
<evidence type="ECO:0000313" key="3">
    <source>
        <dbReference type="EMBL" id="RCR70204.1"/>
    </source>
</evidence>
<name>A0A368JU50_9BACT</name>
<evidence type="ECO:0000313" key="4">
    <source>
        <dbReference type="Proteomes" id="UP000253383"/>
    </source>
</evidence>
<comment type="caution">
    <text evidence="3">The sequence shown here is derived from an EMBL/GenBank/DDBJ whole genome shotgun (WGS) entry which is preliminary data.</text>
</comment>
<dbReference type="InterPro" id="IPR036291">
    <property type="entry name" value="NAD(P)-bd_dom_sf"/>
</dbReference>
<gene>
    <name evidence="3" type="ORF">DUE52_07515</name>
</gene>
<dbReference type="Gene3D" id="3.30.360.10">
    <property type="entry name" value="Dihydrodipicolinate Reductase, domain 2"/>
    <property type="match status" value="1"/>
</dbReference>
<accession>A0A368JU50</accession>
<dbReference type="InterPro" id="IPR006311">
    <property type="entry name" value="TAT_signal"/>
</dbReference>
<protein>
    <submittedName>
        <fullName evidence="3">Gfo/Idh/MocA family oxidoreductase</fullName>
    </submittedName>
</protein>
<dbReference type="Proteomes" id="UP000253383">
    <property type="component" value="Unassembled WGS sequence"/>
</dbReference>
<dbReference type="InterPro" id="IPR050463">
    <property type="entry name" value="Gfo/Idh/MocA_oxidrdct_glycsds"/>
</dbReference>
<keyword evidence="4" id="KW-1185">Reference proteome</keyword>
<evidence type="ECO:0000256" key="1">
    <source>
        <dbReference type="SAM" id="SignalP"/>
    </source>
</evidence>
<dbReference type="EMBL" id="QOWE01000005">
    <property type="protein sequence ID" value="RCR70204.1"/>
    <property type="molecule type" value="Genomic_DNA"/>
</dbReference>
<feature type="signal peptide" evidence="1">
    <location>
        <begin position="1"/>
        <end position="34"/>
    </location>
</feature>
<dbReference type="InterPro" id="IPR000683">
    <property type="entry name" value="Gfo/Idh/MocA-like_OxRdtase_N"/>
</dbReference>
<dbReference type="Pfam" id="PF01408">
    <property type="entry name" value="GFO_IDH_MocA"/>
    <property type="match status" value="1"/>
</dbReference>
<dbReference type="AlphaFoldDB" id="A0A368JU50"/>
<feature type="domain" description="Gfo/Idh/MocA-like oxidoreductase N-terminal" evidence="2">
    <location>
        <begin position="41"/>
        <end position="170"/>
    </location>
</feature>
<reference evidence="3 4" key="1">
    <citation type="submission" date="2018-07" db="EMBL/GenBank/DDBJ databases">
        <title>Genome analysis of Larkinella rosea.</title>
        <authorList>
            <person name="Zhou Z."/>
            <person name="Wang G."/>
        </authorList>
    </citation>
    <scope>NUCLEOTIDE SEQUENCE [LARGE SCALE GENOMIC DNA]</scope>
    <source>
        <strain evidence="4">zzj9</strain>
    </source>
</reference>
<keyword evidence="1" id="KW-0732">Signal</keyword>
<feature type="chain" id="PRO_5016761836" evidence="1">
    <location>
        <begin position="35"/>
        <end position="338"/>
    </location>
</feature>
<sequence>MANTLNRRKFSMLAASAGLGSYLLPFAAAGSASARPLQGKKVGIIGLDTSHSIAFTKELNSSTPNPDWAGYRVVAAYPKGSNDIETSVKRIPGYIEEVKKLGVEIADSIDDLLRKVDVVMLETNDGRLHREQVAKVFAAGKRVFIDKPIAASLTDAIAIFDLAKKKNIPVFSASSLRYIKGMDSIDKSLVVGADTYSPAVLEKTHPDLFWYGIHGVETLFTAMGTGCQSVTRVHTPDTDIVIGTWSDGRVGTFRGTRTGKHEYGGTVYTKNGNVTLGPYAGYNPLLKDIIHFFETGETPVKPEETIEIFAFMEAADESKRQGGVAVSLASVLKKAQKS</sequence>
<dbReference type="PANTHER" id="PTHR43818">
    <property type="entry name" value="BCDNA.GH03377"/>
    <property type="match status" value="1"/>
</dbReference>
<dbReference type="SUPFAM" id="SSF51735">
    <property type="entry name" value="NAD(P)-binding Rossmann-fold domains"/>
    <property type="match status" value="1"/>
</dbReference>
<proteinExistence type="predicted"/>